<reference evidence="2 3" key="1">
    <citation type="submission" date="2019-06" db="EMBL/GenBank/DDBJ databases">
        <title>Sequencing the genomes of 1000 actinobacteria strains.</title>
        <authorList>
            <person name="Klenk H.-P."/>
        </authorList>
    </citation>
    <scope>NUCLEOTIDE SEQUENCE [LARGE SCALE GENOMIC DNA]</scope>
    <source>
        <strain evidence="2 3">DSM 45456</strain>
    </source>
</reference>
<evidence type="ECO:0000313" key="2">
    <source>
        <dbReference type="EMBL" id="TQM84582.1"/>
    </source>
</evidence>
<protein>
    <recommendedName>
        <fullName evidence="4">Sugar lactone lactonase YvrE</fullName>
    </recommendedName>
</protein>
<dbReference type="EMBL" id="VFPP01000001">
    <property type="protein sequence ID" value="TQM84582.1"/>
    <property type="molecule type" value="Genomic_DNA"/>
</dbReference>
<evidence type="ECO:0000256" key="1">
    <source>
        <dbReference type="SAM" id="SignalP"/>
    </source>
</evidence>
<gene>
    <name evidence="2" type="ORF">FHX81_7037</name>
</gene>
<comment type="caution">
    <text evidence="2">The sequence shown here is derived from an EMBL/GenBank/DDBJ whole genome shotgun (WGS) entry which is preliminary data.</text>
</comment>
<dbReference type="Proteomes" id="UP000316628">
    <property type="component" value="Unassembled WGS sequence"/>
</dbReference>
<proteinExistence type="predicted"/>
<name>A0A543JP12_9PSEU</name>
<sequence length="761" mass="78004">MPEYLRNPTKKGRSMRHPRRSLALAAAGALLLPLAGAPTALAAPVPGEDVLYTLDADFDQGVLQDVNHDAPDNDQLQLNRQTVFFPYVNVAASARGTMIRIDVNTGEIVGEWLSAPDGQGRNPSRTTVDKLGNTWLSNRNEAGGGRGSVTRVGVIRGGTRSNADGTANPDGDYLKGPFGYNTCVDRDGDGLIATSRGLTDIRPWTNAGGADSDGGVTTAADECLITYSRVAGTNTRTVAVDANNDLWTGGSNTQHQKISGVDGTPLTAPVSFGCGGYGGLVDKAGTLWSARYGTNLLRYEPGTGTGACLDTSHGDYGLGMDPVTGEIWHTQVNSGNTVKMDPAGTVLGTFPHGHPRAQGVAVDMEGNVWVAHALDNGTNTVGHLRTDGTFVGNVVLPGGNGPTGVAVDTNGKVWVANINSNNAQRIDPDAGPVGGGGFTVGAVDLTVDLGAGAGPYNYSDMTGSVLGEITAPIGTWSVVQDGGVAGQTWGTVTWNTEAQGSVPPGTSITVEARTSDTEAGLAGETFTPVSNGVEFARVGRYIEVRATLAASPSGDSPVLSDLRIRTSERTGVFSCQATALNLAGIVVARANPPDVPCVDDAANVANVNLSAGILTVRANALTASTNQTPDDLLALPPAPGDGAVSTARVDYTRISSLLVTIEVGVIQATASVTCDANLDPVFTGSSQIASLRINGVAVAVGSAPLTIPLVIGSLQLNSTTTTSTSVVQRAFALDTALTDVVLGEAKANIEPTEPGGSPCRV</sequence>
<feature type="signal peptide" evidence="1">
    <location>
        <begin position="1"/>
        <end position="42"/>
    </location>
</feature>
<dbReference type="AlphaFoldDB" id="A0A543JP12"/>
<accession>A0A543JP12</accession>
<keyword evidence="1" id="KW-0732">Signal</keyword>
<keyword evidence="3" id="KW-1185">Reference proteome</keyword>
<evidence type="ECO:0008006" key="4">
    <source>
        <dbReference type="Google" id="ProtNLM"/>
    </source>
</evidence>
<feature type="chain" id="PRO_5021955702" description="Sugar lactone lactonase YvrE" evidence="1">
    <location>
        <begin position="43"/>
        <end position="761"/>
    </location>
</feature>
<dbReference type="SUPFAM" id="SSF101898">
    <property type="entry name" value="NHL repeat"/>
    <property type="match status" value="1"/>
</dbReference>
<dbReference type="InterPro" id="IPR015943">
    <property type="entry name" value="WD40/YVTN_repeat-like_dom_sf"/>
</dbReference>
<evidence type="ECO:0000313" key="3">
    <source>
        <dbReference type="Proteomes" id="UP000316628"/>
    </source>
</evidence>
<dbReference type="Gene3D" id="2.130.10.10">
    <property type="entry name" value="YVTN repeat-like/Quinoprotein amine dehydrogenase"/>
    <property type="match status" value="1"/>
</dbReference>
<organism evidence="2 3">
    <name type="scientific">Saccharothrix saharensis</name>
    <dbReference type="NCBI Taxonomy" id="571190"/>
    <lineage>
        <taxon>Bacteria</taxon>
        <taxon>Bacillati</taxon>
        <taxon>Actinomycetota</taxon>
        <taxon>Actinomycetes</taxon>
        <taxon>Pseudonocardiales</taxon>
        <taxon>Pseudonocardiaceae</taxon>
        <taxon>Saccharothrix</taxon>
    </lineage>
</organism>